<proteinExistence type="predicted"/>
<name>A0A4U5MIL3_STECR</name>
<comment type="caution">
    <text evidence="1">The sequence shown here is derived from an EMBL/GenBank/DDBJ whole genome shotgun (WGS) entry which is preliminary data.</text>
</comment>
<dbReference type="AlphaFoldDB" id="A0A4U5MIL3"/>
<accession>A0A4U5MIL3</accession>
<dbReference type="EMBL" id="AZBU02000007">
    <property type="protein sequence ID" value="TKR69216.1"/>
    <property type="molecule type" value="Genomic_DNA"/>
</dbReference>
<reference evidence="1 2" key="1">
    <citation type="journal article" date="2015" name="Genome Biol.">
        <title>Comparative genomics of Steinernema reveals deeply conserved gene regulatory networks.</title>
        <authorList>
            <person name="Dillman A.R."/>
            <person name="Macchietto M."/>
            <person name="Porter C.F."/>
            <person name="Rogers A."/>
            <person name="Williams B."/>
            <person name="Antoshechkin I."/>
            <person name="Lee M.M."/>
            <person name="Goodwin Z."/>
            <person name="Lu X."/>
            <person name="Lewis E.E."/>
            <person name="Goodrich-Blair H."/>
            <person name="Stock S.P."/>
            <person name="Adams B.J."/>
            <person name="Sternberg P.W."/>
            <person name="Mortazavi A."/>
        </authorList>
    </citation>
    <scope>NUCLEOTIDE SEQUENCE [LARGE SCALE GENOMIC DNA]</scope>
    <source>
        <strain evidence="1 2">ALL</strain>
    </source>
</reference>
<organism evidence="1 2">
    <name type="scientific">Steinernema carpocapsae</name>
    <name type="common">Entomopathogenic nematode</name>
    <dbReference type="NCBI Taxonomy" id="34508"/>
    <lineage>
        <taxon>Eukaryota</taxon>
        <taxon>Metazoa</taxon>
        <taxon>Ecdysozoa</taxon>
        <taxon>Nematoda</taxon>
        <taxon>Chromadorea</taxon>
        <taxon>Rhabditida</taxon>
        <taxon>Tylenchina</taxon>
        <taxon>Panagrolaimomorpha</taxon>
        <taxon>Strongyloidoidea</taxon>
        <taxon>Steinernematidae</taxon>
        <taxon>Steinernema</taxon>
    </lineage>
</organism>
<keyword evidence="2" id="KW-1185">Reference proteome</keyword>
<sequence length="71" mass="8079">MAQRESSFEESCNSTLKSVISSSDLMRSPKVIASLSHWSENTAISREPFLMECSATIQRQKKPEIRIQFKS</sequence>
<reference evidence="1 2" key="2">
    <citation type="journal article" date="2019" name="G3 (Bethesda)">
        <title>Hybrid Assembly of the Genome of the Entomopathogenic Nematode Steinernema carpocapsae Identifies the X-Chromosome.</title>
        <authorList>
            <person name="Serra L."/>
            <person name="Macchietto M."/>
            <person name="Macias-Munoz A."/>
            <person name="McGill C.J."/>
            <person name="Rodriguez I.M."/>
            <person name="Rodriguez B."/>
            <person name="Murad R."/>
            <person name="Mortazavi A."/>
        </authorList>
    </citation>
    <scope>NUCLEOTIDE SEQUENCE [LARGE SCALE GENOMIC DNA]</scope>
    <source>
        <strain evidence="1 2">ALL</strain>
    </source>
</reference>
<gene>
    <name evidence="1" type="ORF">L596_021400</name>
</gene>
<evidence type="ECO:0000313" key="1">
    <source>
        <dbReference type="EMBL" id="TKR69216.1"/>
    </source>
</evidence>
<dbReference type="Proteomes" id="UP000298663">
    <property type="component" value="Unassembled WGS sequence"/>
</dbReference>
<evidence type="ECO:0000313" key="2">
    <source>
        <dbReference type="Proteomes" id="UP000298663"/>
    </source>
</evidence>
<protein>
    <submittedName>
        <fullName evidence="1">Uncharacterized protein</fullName>
    </submittedName>
</protein>